<gene>
    <name evidence="4" type="ORF">SAMN05216247_12019</name>
</gene>
<dbReference type="Proteomes" id="UP000182902">
    <property type="component" value="Unassembled WGS sequence"/>
</dbReference>
<organism evidence="4 5">
    <name type="scientific">Pseudomonas salomonii</name>
    <dbReference type="NCBI Taxonomy" id="191391"/>
    <lineage>
        <taxon>Bacteria</taxon>
        <taxon>Pseudomonadati</taxon>
        <taxon>Pseudomonadota</taxon>
        <taxon>Gammaproteobacteria</taxon>
        <taxon>Pseudomonadales</taxon>
        <taxon>Pseudomonadaceae</taxon>
        <taxon>Pseudomonas</taxon>
    </lineage>
</organism>
<evidence type="ECO:0000256" key="2">
    <source>
        <dbReference type="SAM" id="MobiDB-lite"/>
    </source>
</evidence>
<sequence length="1618" mass="181818">MPDPTAPALPMALSQLPAKAVHAHFATRPVLYSVVFNALRNLILERYPTLELNLLDVQLAIPTSTGHYTYRSLMEVTLAHVLNPQSLDLHSKRELPYYLTQQIPKILKPVPPALIDMKVIAQIIDELRSSLYLYFQYDLADYWSVIDSHGNSRWQWLGTFLNGQMTAAAAGQSSLNDTQRDMLTVVAAWPVLLERLPHSSPPTYTYFIENTFTTADKQVRLLTPHLLLVREKQVLLYSVAGVIEAFDSIDAFGQAWGTRMQDQYQFDSMTWRRNEPDGNVFEQQAGLILNQQLEDLATLVFEGQDEKTLERRLDKITDPALLFTNIPTPAAPLMQKVSDHLPEWFKQATATDSFAHHRHLQDMARVLRQNQGRSFDQGIESIHRFSREALRKQMQADHEDFDPDEVVLDFTVAAGLPGTAGIIEHVRMSLTELALKNLAGKPSGVLKLSSKGATPLPAWLNEEYLLGRTGLIQRVDIGTTYPQKIKDLLLSDTDDARQRETLFTRELKVKLPMLALECKIRQLNGVTVTGYRYVKALMGEMPTDRVVDEQEIVLRPLALCRKPGARPDEVNNVFIIEPRDASVGPHLLYRPLYDEALHEFSTRQALLDALVTPGELQDSILTWLTDKARPIYDHGGIKEPHIVHFLPGDEFTPPEKPSPATLAIDEGAGEWMQSQINGQLLSHLFGSTARALVDLADRESVSNSESRWAVMMEGAWLLFNTLLLPLVQGPAMLVGWFMVLVSSLEQDLAGLDSEDPTTRELALIDLLLNTAMVLLHTATPTNRSHQPLSEPSAAEHTLPLRAWRRAVGLAHQQPIAEVRIGSVAFPGEPPATGHTTLDFSRSIASPQASAKLLKALLEVKVPWPDPPPSPLPTGVLKGLYWIEEKWHASVGGLLFQVSVVPGFGDVYLIDPQHPLHPGFRLVTDGQGHWRLDRHARLEGGMRRTGLSALRAHKTQRIAELSSELAILNQEAQVLAKHAQPFNEAVVRSGAQLDERLLALRKDWELLSNPELLPALRPRIAERHEQRQASTLHAKSAWGLAFENYQENTQPFINALEASVAKVDELIAVDRVEKEYTDLRNNVITNIYQHWLFTYGYLHKKISLTLQTPRGESLLELLNRMNRELPDKVTDGYKAFIRGATQRLEALKEALDATEKYEATLKQAGAALHEKLLRDFNPSQPISSFRIKQNILLAFIELLVNRALDTDKPEQRPFLDVLTDRQLYASINTHTEIQTTTGYSTSEQMDVFKNLLQQYEQLGSAVSSLIEMGSPLIQEDYSAPFLEQLSEARADVEARLANLILIEEKITPQPAQDKTKRQKPSNRRVIKTVDKKSLVGDMRPRTADASGNYVDIKDPFTNEIFATYHEHASENVWKIVDPDGPKAKAPAPAARSLKRIKADAQTLDGQRAGIDASILFQQRGLREPSRVESLSPYEWDVMLSQHAEKFEALATELKRDHSANTGAIVLIDEYQAKAGDATTAARIACAEGYKLQRPKADKVAYLWKHGFVDINLLGSRIPLAAGDFLTEYVIRDRSKIKAGATFEETVLWYAHFHYPAVDTPPSQSPFGHLKTKEDRRFTRAQLIEKARSSNRALVIYETAKIWPPLDQELFLKLEVLIPE</sequence>
<evidence type="ECO:0000313" key="4">
    <source>
        <dbReference type="EMBL" id="SDZ68131.1"/>
    </source>
</evidence>
<feature type="domain" description="Dermonecrotic toxin N-terminal" evidence="3">
    <location>
        <begin position="377"/>
        <end position="611"/>
    </location>
</feature>
<accession>A0A1H3V1N7</accession>
<dbReference type="EMBL" id="FNOX01000020">
    <property type="protein sequence ID" value="SDZ68131.1"/>
    <property type="molecule type" value="Genomic_DNA"/>
</dbReference>
<reference evidence="4 5" key="1">
    <citation type="submission" date="2016-10" db="EMBL/GenBank/DDBJ databases">
        <authorList>
            <person name="de Groot N.N."/>
        </authorList>
    </citation>
    <scope>NUCLEOTIDE SEQUENCE [LARGE SCALE GENOMIC DNA]</scope>
    <source>
        <strain evidence="4 5">ICMP 14252</strain>
    </source>
</reference>
<proteinExistence type="predicted"/>
<evidence type="ECO:0000259" key="3">
    <source>
        <dbReference type="Pfam" id="PF20178"/>
    </source>
</evidence>
<evidence type="ECO:0000313" key="5">
    <source>
        <dbReference type="Proteomes" id="UP000182902"/>
    </source>
</evidence>
<feature type="region of interest" description="Disordered" evidence="2">
    <location>
        <begin position="1309"/>
        <end position="1332"/>
    </location>
</feature>
<keyword evidence="1" id="KW-0175">Coiled coil</keyword>
<feature type="compositionally biased region" description="Basic residues" evidence="2">
    <location>
        <begin position="1315"/>
        <end position="1325"/>
    </location>
</feature>
<dbReference type="InterPro" id="IPR046673">
    <property type="entry name" value="ToxA_N"/>
</dbReference>
<name>A0A1H3V1N7_9PSED</name>
<dbReference type="Pfam" id="PF20178">
    <property type="entry name" value="ToxA_N"/>
    <property type="match status" value="1"/>
</dbReference>
<feature type="coiled-coil region" evidence="1">
    <location>
        <begin position="950"/>
        <end position="977"/>
    </location>
</feature>
<evidence type="ECO:0000256" key="1">
    <source>
        <dbReference type="SAM" id="Coils"/>
    </source>
</evidence>
<dbReference type="RefSeq" id="WP_069785727.1">
    <property type="nucleotide sequence ID" value="NZ_FNOX01000020.1"/>
</dbReference>
<protein>
    <recommendedName>
        <fullName evidence="3">Dermonecrotic toxin N-terminal domain-containing protein</fullName>
    </recommendedName>
</protein>
<feature type="coiled-coil region" evidence="1">
    <location>
        <begin position="1136"/>
        <end position="1163"/>
    </location>
</feature>